<feature type="transmembrane region" description="Helical" evidence="7">
    <location>
        <begin position="154"/>
        <end position="174"/>
    </location>
</feature>
<feature type="transmembrane region" description="Helical" evidence="7">
    <location>
        <begin position="261"/>
        <end position="280"/>
    </location>
</feature>
<name>A0A432V464_9HYPH</name>
<dbReference type="AlphaFoldDB" id="A0A432V464"/>
<dbReference type="EMBL" id="RKST01000015">
    <property type="protein sequence ID" value="RUM96921.1"/>
    <property type="molecule type" value="Genomic_DNA"/>
</dbReference>
<dbReference type="InterPro" id="IPR014047">
    <property type="entry name" value="Chr_Tranpt_l_chain"/>
</dbReference>
<feature type="transmembrane region" description="Helical" evidence="7">
    <location>
        <begin position="292"/>
        <end position="312"/>
    </location>
</feature>
<evidence type="ECO:0000313" key="8">
    <source>
        <dbReference type="EMBL" id="RUM96921.1"/>
    </source>
</evidence>
<dbReference type="GO" id="GO:0005886">
    <property type="term" value="C:plasma membrane"/>
    <property type="evidence" value="ECO:0007669"/>
    <property type="project" value="UniProtKB-SubCell"/>
</dbReference>
<dbReference type="NCBIfam" id="TIGR00937">
    <property type="entry name" value="2A51"/>
    <property type="match status" value="1"/>
</dbReference>
<feature type="transmembrane region" description="Helical" evidence="7">
    <location>
        <begin position="364"/>
        <end position="389"/>
    </location>
</feature>
<dbReference type="PANTHER" id="PTHR33567">
    <property type="entry name" value="CHROMATE ION TRANSPORTER (EUROFUNG)"/>
    <property type="match status" value="1"/>
</dbReference>
<comment type="caution">
    <text evidence="8">The sequence shown here is derived from an EMBL/GenBank/DDBJ whole genome shotgun (WGS) entry which is preliminary data.</text>
</comment>
<feature type="transmembrane region" description="Helical" evidence="7">
    <location>
        <begin position="121"/>
        <end position="142"/>
    </location>
</feature>
<feature type="transmembrane region" description="Helical" evidence="7">
    <location>
        <begin position="445"/>
        <end position="465"/>
    </location>
</feature>
<accession>A0A432V464</accession>
<keyword evidence="9" id="KW-1185">Reference proteome</keyword>
<keyword evidence="3" id="KW-1003">Cell membrane</keyword>
<comment type="subcellular location">
    <subcellularLocation>
        <location evidence="1">Cell membrane</location>
        <topology evidence="1">Multi-pass membrane protein</topology>
    </subcellularLocation>
</comment>
<organism evidence="8 9">
    <name type="scientific">Borborobacter arsenicus</name>
    <dbReference type="NCBI Taxonomy" id="1851146"/>
    <lineage>
        <taxon>Bacteria</taxon>
        <taxon>Pseudomonadati</taxon>
        <taxon>Pseudomonadota</taxon>
        <taxon>Alphaproteobacteria</taxon>
        <taxon>Hyphomicrobiales</taxon>
        <taxon>Phyllobacteriaceae</taxon>
        <taxon>Borborobacter</taxon>
    </lineage>
</organism>
<dbReference type="InterPro" id="IPR003370">
    <property type="entry name" value="Chromate_transpt"/>
</dbReference>
<dbReference type="Proteomes" id="UP000281647">
    <property type="component" value="Unassembled WGS sequence"/>
</dbReference>
<feature type="transmembrane region" description="Helical" evidence="7">
    <location>
        <begin position="401"/>
        <end position="425"/>
    </location>
</feature>
<feature type="transmembrane region" description="Helical" evidence="7">
    <location>
        <begin position="181"/>
        <end position="214"/>
    </location>
</feature>
<dbReference type="PANTHER" id="PTHR33567:SF3">
    <property type="entry name" value="CHROMATE ION TRANSPORTER (EUROFUNG)"/>
    <property type="match status" value="1"/>
</dbReference>
<gene>
    <name evidence="8" type="primary">chrA</name>
    <name evidence="8" type="ORF">EET67_15395</name>
</gene>
<evidence type="ECO:0000256" key="5">
    <source>
        <dbReference type="ARBA" id="ARBA00022989"/>
    </source>
</evidence>
<protein>
    <submittedName>
        <fullName evidence="8">Chromate efflux transporter</fullName>
    </submittedName>
</protein>
<evidence type="ECO:0000256" key="7">
    <source>
        <dbReference type="SAM" id="Phobius"/>
    </source>
</evidence>
<feature type="transmembrane region" description="Helical" evidence="7">
    <location>
        <begin position="472"/>
        <end position="489"/>
    </location>
</feature>
<keyword evidence="6 7" id="KW-0472">Membrane</keyword>
<keyword evidence="4 7" id="KW-0812">Transmembrane</keyword>
<proteinExistence type="inferred from homology"/>
<evidence type="ECO:0000256" key="6">
    <source>
        <dbReference type="ARBA" id="ARBA00023136"/>
    </source>
</evidence>
<sequence length="493" mass="52799">MRSIAGAGTRPTKPITGHRARLLRDMSALLEQTASHKAAPHDHGVSFREALNVWVRVAALSFGGPAGQIAVMHRILVEEKRWIGENRFLHALNYCMLLPGPEAQQLAIYIGWLLHKTKGGLVAGALFVLPGFLSILALSYIYAAFGNTGMVEGLFFGLKAAVLAIVLQAVARIGRRALKNAVMIGIAVAAFVAIFFFSIPFPLIILAASLIGFAGGRAGSRLFHVGGGHKGADNPLDDRDSALGEETPAHARPNLAWSLKVSGIFLALWLVPVALLLLYLGPDNAFSQIAVFFSKMAMVTFGGAYAVLAYVAQEAVQHYGWLQPGEMLDGLGMAETTPGPLIQVVQFVGFMGAHRNPGALDPMLAATLAAVLTTWVTFIPCFLWIFLGAPFIEVLRGNRALTGALSAVTAAVVGVIMNLAVWFALHVLFSQVLQWHGYGMSVSLPVWQTVQLPALVLTLAAIVAAFRFGSRIIPLLATCSLLGMFWYLLGGRV</sequence>
<dbReference type="PIRSF" id="PIRSF004810">
    <property type="entry name" value="ChrA"/>
    <property type="match status" value="1"/>
</dbReference>
<evidence type="ECO:0000256" key="4">
    <source>
        <dbReference type="ARBA" id="ARBA00022692"/>
    </source>
</evidence>
<evidence type="ECO:0000256" key="1">
    <source>
        <dbReference type="ARBA" id="ARBA00004651"/>
    </source>
</evidence>
<evidence type="ECO:0000256" key="2">
    <source>
        <dbReference type="ARBA" id="ARBA00005262"/>
    </source>
</evidence>
<evidence type="ECO:0000313" key="9">
    <source>
        <dbReference type="Proteomes" id="UP000281647"/>
    </source>
</evidence>
<dbReference type="GO" id="GO:0015109">
    <property type="term" value="F:chromate transmembrane transporter activity"/>
    <property type="evidence" value="ECO:0007669"/>
    <property type="project" value="InterPro"/>
</dbReference>
<reference evidence="8 9" key="1">
    <citation type="submission" date="2018-11" db="EMBL/GenBank/DDBJ databases">
        <title>Pseudaminobacter arsenicus sp. nov., an arsenic-resistant bacterium isolated from arsenic-rich aquifers.</title>
        <authorList>
            <person name="Mu Y."/>
        </authorList>
    </citation>
    <scope>NUCLEOTIDE SEQUENCE [LARGE SCALE GENOMIC DNA]</scope>
    <source>
        <strain evidence="8 9">CB3</strain>
    </source>
</reference>
<evidence type="ECO:0000256" key="3">
    <source>
        <dbReference type="ARBA" id="ARBA00022475"/>
    </source>
</evidence>
<dbReference type="Pfam" id="PF02417">
    <property type="entry name" value="Chromate_transp"/>
    <property type="match status" value="2"/>
</dbReference>
<keyword evidence="5 7" id="KW-1133">Transmembrane helix</keyword>
<dbReference type="OrthoDB" id="8969999at2"/>
<comment type="similarity">
    <text evidence="2">Belongs to the chromate ion transporter (CHR) (TC 2.A.51) family.</text>
</comment>